<protein>
    <submittedName>
        <fullName evidence="2">Uncharacterized protein</fullName>
    </submittedName>
</protein>
<dbReference type="AlphaFoldDB" id="A0AAE0GA72"/>
<dbReference type="EMBL" id="LGRX02007729">
    <property type="protein sequence ID" value="KAK3274439.1"/>
    <property type="molecule type" value="Genomic_DNA"/>
</dbReference>
<evidence type="ECO:0000313" key="3">
    <source>
        <dbReference type="Proteomes" id="UP001190700"/>
    </source>
</evidence>
<keyword evidence="3" id="KW-1185">Reference proteome</keyword>
<feature type="coiled-coil region" evidence="1">
    <location>
        <begin position="31"/>
        <end position="153"/>
    </location>
</feature>
<feature type="coiled-coil region" evidence="1">
    <location>
        <begin position="488"/>
        <end position="656"/>
    </location>
</feature>
<accession>A0AAE0GA72</accession>
<dbReference type="PANTHER" id="PTHR23159">
    <property type="entry name" value="CENTROSOMAL PROTEIN 2"/>
    <property type="match status" value="1"/>
</dbReference>
<keyword evidence="1" id="KW-0175">Coiled coil</keyword>
<organism evidence="2 3">
    <name type="scientific">Cymbomonas tetramitiformis</name>
    <dbReference type="NCBI Taxonomy" id="36881"/>
    <lineage>
        <taxon>Eukaryota</taxon>
        <taxon>Viridiplantae</taxon>
        <taxon>Chlorophyta</taxon>
        <taxon>Pyramimonadophyceae</taxon>
        <taxon>Pyramimonadales</taxon>
        <taxon>Pyramimonadaceae</taxon>
        <taxon>Cymbomonas</taxon>
    </lineage>
</organism>
<dbReference type="PANTHER" id="PTHR23159:SF31">
    <property type="entry name" value="CENTROSOME-ASSOCIATED PROTEIN CEP250 ISOFORM X1"/>
    <property type="match status" value="1"/>
</dbReference>
<name>A0AAE0GA72_9CHLO</name>
<dbReference type="Proteomes" id="UP001190700">
    <property type="component" value="Unassembled WGS sequence"/>
</dbReference>
<feature type="coiled-coil region" evidence="1">
    <location>
        <begin position="179"/>
        <end position="357"/>
    </location>
</feature>
<gene>
    <name evidence="2" type="ORF">CYMTET_17378</name>
</gene>
<sequence length="688" mass="75877">MRFGMLPAEIGVTAGQLEEAQKGALTHHGKVGQLEERVAAASMELELEQARSAKLLEESQVALKGQQHHASTLENQLQEMQAETSTLKTKLADADQRCEEEMKEKQALLEQRGSAIAEAEQLGAVLRQEKASHMQSRHQLDALREQLEQHIEAVTGDLSVEKEDKRALMEKEVQLVMRCSGLEAELEEERRAVAALQTSRDSAEQKHAVVQSTLQGELAAAESRNASLESALETEGKKVADMAAAKTDVEERNTKLNTQLQETHVEMKALEQKFSDVERSYSGLKGELQAERAEKLMLMEEQATQEVTVEKLRAELAEEHRENASLAEQLEQQQVEGEEARKTLVGLEERASEAERAHKGLVVDMESWCALGASRLDGAEWGVCAAELVPERPIGWDQLGCAAELVLGAPRLDGTEWGAPQLVCLRSVSIDGTELGARRAGVPWSLIDGDRAGGAPAELADKVATCEKHAEERSEIQQRAESNLKEAVHRHEVAVAQLIQEKDKSREEWAASMSGLQEQAAEKNGALNAELQRERQNGATLLQERDELRVQRDSMEVEALGLREQCMEMQVVQEAANADAEQLQQQLQEARTEAEQLQQQLQQGEQEVGRLQALGEKTKEREEGMLAEALKQQKELTAASESQQKLEKELARVSAAVTEELAQKDAILKIKDCGCVGRDLSGVASGHM</sequence>
<comment type="caution">
    <text evidence="2">The sequence shown here is derived from an EMBL/GenBank/DDBJ whole genome shotgun (WGS) entry which is preliminary data.</text>
</comment>
<reference evidence="2 3" key="1">
    <citation type="journal article" date="2015" name="Genome Biol. Evol.">
        <title>Comparative Genomics of a Bacterivorous Green Alga Reveals Evolutionary Causalities and Consequences of Phago-Mixotrophic Mode of Nutrition.</title>
        <authorList>
            <person name="Burns J.A."/>
            <person name="Paasch A."/>
            <person name="Narechania A."/>
            <person name="Kim E."/>
        </authorList>
    </citation>
    <scope>NUCLEOTIDE SEQUENCE [LARGE SCALE GENOMIC DNA]</scope>
    <source>
        <strain evidence="2 3">PLY_AMNH</strain>
    </source>
</reference>
<evidence type="ECO:0000313" key="2">
    <source>
        <dbReference type="EMBL" id="KAK3274439.1"/>
    </source>
</evidence>
<proteinExistence type="predicted"/>
<evidence type="ECO:0000256" key="1">
    <source>
        <dbReference type="SAM" id="Coils"/>
    </source>
</evidence>